<protein>
    <submittedName>
        <fullName evidence="2">Heavy metal-binding domain-containing protein</fullName>
    </submittedName>
</protein>
<organism evidence="2 3">
    <name type="scientific">Rhodococcus antarcticus</name>
    <dbReference type="NCBI Taxonomy" id="2987751"/>
    <lineage>
        <taxon>Bacteria</taxon>
        <taxon>Bacillati</taxon>
        <taxon>Actinomycetota</taxon>
        <taxon>Actinomycetes</taxon>
        <taxon>Mycobacteriales</taxon>
        <taxon>Nocardiaceae</taxon>
        <taxon>Rhodococcus</taxon>
    </lineage>
</organism>
<dbReference type="PANTHER" id="PTHR34068:SF2">
    <property type="entry name" value="UPF0145 PROTEIN SCO3412"/>
    <property type="match status" value="1"/>
</dbReference>
<dbReference type="Proteomes" id="UP001164965">
    <property type="component" value="Chromosome"/>
</dbReference>
<dbReference type="PANTHER" id="PTHR34068">
    <property type="entry name" value="UPF0145 PROTEIN YBJQ"/>
    <property type="match status" value="1"/>
</dbReference>
<dbReference type="Pfam" id="PF01906">
    <property type="entry name" value="YbjQ_1"/>
    <property type="match status" value="2"/>
</dbReference>
<proteinExistence type="inferred from homology"/>
<keyword evidence="3" id="KW-1185">Reference proteome</keyword>
<evidence type="ECO:0000313" key="2">
    <source>
        <dbReference type="EMBL" id="UZJ26774.1"/>
    </source>
</evidence>
<dbReference type="InterPro" id="IPR002765">
    <property type="entry name" value="UPF0145_YbjQ-like"/>
</dbReference>
<reference evidence="2" key="1">
    <citation type="submission" date="2022-10" db="EMBL/GenBank/DDBJ databases">
        <title>Rhodococcus sp.75.</title>
        <authorList>
            <person name="Sun M."/>
        </authorList>
    </citation>
    <scope>NUCLEOTIDE SEQUENCE</scope>
    <source>
        <strain evidence="2">75</strain>
    </source>
</reference>
<gene>
    <name evidence="2" type="ORF">RHODO2019_01420</name>
</gene>
<name>A0ABY6P508_9NOCA</name>
<dbReference type="InterPro" id="IPR035439">
    <property type="entry name" value="UPF0145_dom_sf"/>
</dbReference>
<sequence>MRRLAELGDRQGAIFTSDLSVNEFLLVKEAGFHPVGLVLGSSIYHVGLQVGRWSKNQELTTLTQALYHARELAMSRMVAEAAALGADGIVGVRLTLEQKEFGSNVTEFIAIGTAVKAEGGRTQTQWRTRTGAPFTSDLNGQDFWTLLQSGHAPLGLVLGTCVYHIAHRGLGNVMATAGQNAELPQYTQALYEARELAMGRMQAEAEKLGAEGIVGVVLDSHNHTWGGHTTEFLAIGTAVRPYAVDHVIAPPTMVIGLDR</sequence>
<accession>A0ABY6P508</accession>
<comment type="similarity">
    <text evidence="1">Belongs to the UPF0145 family.</text>
</comment>
<evidence type="ECO:0000256" key="1">
    <source>
        <dbReference type="ARBA" id="ARBA00010751"/>
    </source>
</evidence>
<evidence type="ECO:0000313" key="3">
    <source>
        <dbReference type="Proteomes" id="UP001164965"/>
    </source>
</evidence>
<dbReference type="Gene3D" id="3.30.110.70">
    <property type="entry name" value="Hypothetical protein apc22750. Chain B"/>
    <property type="match status" value="2"/>
</dbReference>
<dbReference type="SUPFAM" id="SSF117782">
    <property type="entry name" value="YbjQ-like"/>
    <property type="match status" value="2"/>
</dbReference>
<dbReference type="EMBL" id="CP110615">
    <property type="protein sequence ID" value="UZJ26774.1"/>
    <property type="molecule type" value="Genomic_DNA"/>
</dbReference>